<dbReference type="InterPro" id="IPR019587">
    <property type="entry name" value="Polyketide_cyclase/dehydratase"/>
</dbReference>
<name>A0ABX8WSE3_9GAMM</name>
<dbReference type="Gene3D" id="3.30.530.20">
    <property type="match status" value="1"/>
</dbReference>
<gene>
    <name evidence="1" type="ORF">H8L67_04490</name>
</gene>
<dbReference type="Gene3D" id="3.20.80.10">
    <property type="entry name" value="Regulatory factor, effector binding domain"/>
    <property type="match status" value="1"/>
</dbReference>
<keyword evidence="2" id="KW-1185">Reference proteome</keyword>
<sequence>MKLFKELMVSVAIVAVFFLLMGVVLPSKRHIEETVDTNRNTTVVYDMLNGFGRFKDWNAVFMRDPAAQYKISGPAEGKGAKIEYTSKVREVGKGSWTITGNEPGKRIDFALVNEDMGNNKKSSFILTPNENGRKVEIKQTYDVEYGFNLIGRYAGMYAKSYMGEDMKMGLRKLTSLLSDIPNMPYDRMTVPLAPPKVVELPAEDVLVISSGTLNNDISDVWLSVKKNQEWISRTLAANGLQAAGPYRLVTTDYNSANYGYDLVQPVTKAGVQPGQIPTMSVAAPVKFLKIPARRATMTSIANADFNSLQLTRESLRAWTMVRGMEIADRPFDVYKSGTDLSFTAGSAQFDTYWPIKK</sequence>
<protein>
    <submittedName>
        <fullName evidence="1">SRPBCC family protein</fullName>
    </submittedName>
</protein>
<dbReference type="Proteomes" id="UP000824755">
    <property type="component" value="Chromosome"/>
</dbReference>
<evidence type="ECO:0000313" key="1">
    <source>
        <dbReference type="EMBL" id="QYR53743.1"/>
    </source>
</evidence>
<dbReference type="SUPFAM" id="SSF55961">
    <property type="entry name" value="Bet v1-like"/>
    <property type="match status" value="1"/>
</dbReference>
<accession>A0ABX8WSE3</accession>
<reference evidence="1 2" key="1">
    <citation type="submission" date="2021-08" db="EMBL/GenBank/DDBJ databases">
        <title>Lysobacter sp. strain CJ11 Genome sequencing and assembly.</title>
        <authorList>
            <person name="Kim I."/>
        </authorList>
    </citation>
    <scope>NUCLEOTIDE SEQUENCE [LARGE SCALE GENOMIC DNA]</scope>
    <source>
        <strain evidence="1 2">CJ11</strain>
    </source>
</reference>
<dbReference type="Pfam" id="PF10604">
    <property type="entry name" value="Polyketide_cyc2"/>
    <property type="match status" value="1"/>
</dbReference>
<dbReference type="InterPro" id="IPR011256">
    <property type="entry name" value="Reg_factor_effector_dom_sf"/>
</dbReference>
<proteinExistence type="predicted"/>
<evidence type="ECO:0000313" key="2">
    <source>
        <dbReference type="Proteomes" id="UP000824755"/>
    </source>
</evidence>
<organism evidence="1 2">
    <name type="scientific">Lysobacter soyae</name>
    <dbReference type="NCBI Taxonomy" id="2764185"/>
    <lineage>
        <taxon>Bacteria</taxon>
        <taxon>Pseudomonadati</taxon>
        <taxon>Pseudomonadota</taxon>
        <taxon>Gammaproteobacteria</taxon>
        <taxon>Lysobacterales</taxon>
        <taxon>Lysobacteraceae</taxon>
        <taxon>Lysobacter</taxon>
    </lineage>
</organism>
<dbReference type="RefSeq" id="WP_220380550.1">
    <property type="nucleotide sequence ID" value="NZ_CP080544.1"/>
</dbReference>
<dbReference type="EMBL" id="CP080544">
    <property type="protein sequence ID" value="QYR53743.1"/>
    <property type="molecule type" value="Genomic_DNA"/>
</dbReference>
<dbReference type="InterPro" id="IPR023393">
    <property type="entry name" value="START-like_dom_sf"/>
</dbReference>